<feature type="compositionally biased region" description="Low complexity" evidence="1">
    <location>
        <begin position="1"/>
        <end position="17"/>
    </location>
</feature>
<feature type="region of interest" description="Disordered" evidence="1">
    <location>
        <begin position="162"/>
        <end position="187"/>
    </location>
</feature>
<sequence>MEAKMASVSTSSSPVPADKTSPRRSPRKPQDALVRGGPGNKFTYGSEDYSNYVSQYSPTKDREISNPKYTPASDADSKPSPRRLRHDAQVFGSGTDANKTREVTECPKKEHVFISGSPTFHQTAGYASSYPGQIDRQEFGRSWPFQWEEKVLRETKDLFGNDRKPPLAHVPLSKYTTPRPSRHNPTDVACRAETDAIDKLMRESPRIVGNNHHFVDFKG</sequence>
<dbReference type="Proteomes" id="UP000285060">
    <property type="component" value="Unassembled WGS sequence"/>
</dbReference>
<comment type="caution">
    <text evidence="2">The sequence shown here is derived from an EMBL/GenBank/DDBJ whole genome shotgun (WGS) entry which is preliminary data.</text>
</comment>
<reference evidence="2 3" key="1">
    <citation type="submission" date="2018-08" db="EMBL/GenBank/DDBJ databases">
        <title>Aphanomyces genome sequencing and annotation.</title>
        <authorList>
            <person name="Minardi D."/>
            <person name="Oidtmann B."/>
            <person name="Van Der Giezen M."/>
            <person name="Studholme D.J."/>
        </authorList>
    </citation>
    <scope>NUCLEOTIDE SEQUENCE [LARGE SCALE GENOMIC DNA]</scope>
    <source>
        <strain evidence="2 3">NJM0002</strain>
    </source>
</reference>
<evidence type="ECO:0000256" key="1">
    <source>
        <dbReference type="SAM" id="MobiDB-lite"/>
    </source>
</evidence>
<protein>
    <submittedName>
        <fullName evidence="2">Uncharacterized protein</fullName>
    </submittedName>
</protein>
<dbReference type="EMBL" id="QUSY01000168">
    <property type="protein sequence ID" value="RHY32009.1"/>
    <property type="molecule type" value="Genomic_DNA"/>
</dbReference>
<feature type="region of interest" description="Disordered" evidence="1">
    <location>
        <begin position="1"/>
        <end position="98"/>
    </location>
</feature>
<feature type="compositionally biased region" description="Polar residues" evidence="1">
    <location>
        <begin position="48"/>
        <end position="58"/>
    </location>
</feature>
<evidence type="ECO:0000313" key="3">
    <source>
        <dbReference type="Proteomes" id="UP000285060"/>
    </source>
</evidence>
<evidence type="ECO:0000313" key="2">
    <source>
        <dbReference type="EMBL" id="RHY32009.1"/>
    </source>
</evidence>
<organism evidence="2 3">
    <name type="scientific">Aphanomyces invadans</name>
    <dbReference type="NCBI Taxonomy" id="157072"/>
    <lineage>
        <taxon>Eukaryota</taxon>
        <taxon>Sar</taxon>
        <taxon>Stramenopiles</taxon>
        <taxon>Oomycota</taxon>
        <taxon>Saprolegniomycetes</taxon>
        <taxon>Saprolegniales</taxon>
        <taxon>Verrucalvaceae</taxon>
        <taxon>Aphanomyces</taxon>
    </lineage>
</organism>
<accession>A0A418B1U7</accession>
<dbReference type="VEuPathDB" id="FungiDB:H310_13658"/>
<keyword evidence="3" id="KW-1185">Reference proteome</keyword>
<gene>
    <name evidence="2" type="ORF">DYB32_002975</name>
</gene>
<name>A0A418B1U7_9STRA</name>
<proteinExistence type="predicted"/>
<dbReference type="AlphaFoldDB" id="A0A418B1U7"/>